<dbReference type="InterPro" id="IPR025673">
    <property type="entry name" value="PCYCGC"/>
</dbReference>
<evidence type="ECO:0000256" key="1">
    <source>
        <dbReference type="SAM" id="SignalP"/>
    </source>
</evidence>
<gene>
    <name evidence="2" type="ORF">ACFO8Q_22340</name>
</gene>
<evidence type="ECO:0000313" key="3">
    <source>
        <dbReference type="Proteomes" id="UP001596002"/>
    </source>
</evidence>
<dbReference type="RefSeq" id="WP_380029217.1">
    <property type="nucleotide sequence ID" value="NZ_JBHSHC010000154.1"/>
</dbReference>
<dbReference type="Pfam" id="PF13798">
    <property type="entry name" value="PCYCGC"/>
    <property type="match status" value="1"/>
</dbReference>
<dbReference type="EMBL" id="JBHSHC010000154">
    <property type="protein sequence ID" value="MFC4770023.1"/>
    <property type="molecule type" value="Genomic_DNA"/>
</dbReference>
<feature type="signal peptide" evidence="1">
    <location>
        <begin position="1"/>
        <end position="20"/>
    </location>
</feature>
<comment type="caution">
    <text evidence="2">The sequence shown here is derived from an EMBL/GenBank/DDBJ whole genome shotgun (WGS) entry which is preliminary data.</text>
</comment>
<keyword evidence="1" id="KW-0732">Signal</keyword>
<protein>
    <submittedName>
        <fullName evidence="2">PCYCGC motif-containing (Lipo)protein</fullName>
    </submittedName>
</protein>
<sequence length="161" mass="17505">MKKLLLLIALSFVFAGCSQTASPNKSHDAQHNHLDETKGDIQQTTASTDELPSFVTNKPETTQLAYKLAAKNDKLLQQIPCYCGCGESAGHKHNADCFVKEVKPGSVMWDSHGTKCGVCMAIAVESVKLQSEGKSVKEIRSYIDTKYSSNGMKPTPTPMPN</sequence>
<dbReference type="Proteomes" id="UP001596002">
    <property type="component" value="Unassembled WGS sequence"/>
</dbReference>
<name>A0ABV9Q7Z1_9BACL</name>
<feature type="chain" id="PRO_5046949957" evidence="1">
    <location>
        <begin position="21"/>
        <end position="161"/>
    </location>
</feature>
<reference evidence="3" key="1">
    <citation type="journal article" date="2019" name="Int. J. Syst. Evol. Microbiol.">
        <title>The Global Catalogue of Microorganisms (GCM) 10K type strain sequencing project: providing services to taxonomists for standard genome sequencing and annotation.</title>
        <authorList>
            <consortium name="The Broad Institute Genomics Platform"/>
            <consortium name="The Broad Institute Genome Sequencing Center for Infectious Disease"/>
            <person name="Wu L."/>
            <person name="Ma J."/>
        </authorList>
    </citation>
    <scope>NUCLEOTIDE SEQUENCE [LARGE SCALE GENOMIC DNA]</scope>
    <source>
        <strain evidence="3">WYCCWR 12678</strain>
    </source>
</reference>
<keyword evidence="3" id="KW-1185">Reference proteome</keyword>
<proteinExistence type="predicted"/>
<accession>A0ABV9Q7Z1</accession>
<evidence type="ECO:0000313" key="2">
    <source>
        <dbReference type="EMBL" id="MFC4770023.1"/>
    </source>
</evidence>
<dbReference type="PROSITE" id="PS51257">
    <property type="entry name" value="PROKAR_LIPOPROTEIN"/>
    <property type="match status" value="1"/>
</dbReference>
<organism evidence="2 3">
    <name type="scientific">Effusibacillus consociatus</name>
    <dbReference type="NCBI Taxonomy" id="1117041"/>
    <lineage>
        <taxon>Bacteria</taxon>
        <taxon>Bacillati</taxon>
        <taxon>Bacillota</taxon>
        <taxon>Bacilli</taxon>
        <taxon>Bacillales</taxon>
        <taxon>Alicyclobacillaceae</taxon>
        <taxon>Effusibacillus</taxon>
    </lineage>
</organism>